<accession>A0A5B8UQT2</accession>
<sequence>MTIWINAQISPFIALWINSNFPNLSAQSLRSLGLRDAKDDEVFQEARKANVTLMSKDQDFVRLIGLHGIPPKLIWITCGNTSNAALCEILYTALPKAVEMLNSNENVVEISNL</sequence>
<dbReference type="AlphaFoldDB" id="A0A5B8UQT2"/>
<proteinExistence type="predicted"/>
<dbReference type="Proteomes" id="UP000321479">
    <property type="component" value="Chromosome"/>
</dbReference>
<evidence type="ECO:0000313" key="2">
    <source>
        <dbReference type="EMBL" id="QEC61252.1"/>
    </source>
</evidence>
<dbReference type="OrthoDB" id="27473at2"/>
<evidence type="ECO:0000259" key="1">
    <source>
        <dbReference type="Pfam" id="PF18480"/>
    </source>
</evidence>
<dbReference type="EMBL" id="CP042436">
    <property type="protein sequence ID" value="QEC61252.1"/>
    <property type="molecule type" value="Genomic_DNA"/>
</dbReference>
<evidence type="ECO:0000313" key="3">
    <source>
        <dbReference type="Proteomes" id="UP000321479"/>
    </source>
</evidence>
<protein>
    <recommendedName>
        <fullName evidence="1">DUF5615 domain-containing protein</fullName>
    </recommendedName>
</protein>
<dbReference type="InterPro" id="IPR041049">
    <property type="entry name" value="DUF5615"/>
</dbReference>
<feature type="domain" description="DUF5615" evidence="1">
    <location>
        <begin position="1"/>
        <end position="106"/>
    </location>
</feature>
<gene>
    <name evidence="2" type="ORF">FRZ54_01200</name>
</gene>
<reference evidence="2 3" key="1">
    <citation type="journal article" date="2017" name="Curr. Microbiol.">
        <title>Mucilaginibacter ginsenosidivorans sp. nov., Isolated from Soil of Ginseng Field.</title>
        <authorList>
            <person name="Kim M.M."/>
            <person name="Siddiqi M.Z."/>
            <person name="Im W.T."/>
        </authorList>
    </citation>
    <scope>NUCLEOTIDE SEQUENCE [LARGE SCALE GENOMIC DNA]</scope>
    <source>
        <strain evidence="2 3">Gsoil 3017</strain>
    </source>
</reference>
<dbReference type="Pfam" id="PF18480">
    <property type="entry name" value="DUF5615"/>
    <property type="match status" value="1"/>
</dbReference>
<keyword evidence="3" id="KW-1185">Reference proteome</keyword>
<organism evidence="2 3">
    <name type="scientific">Mucilaginibacter ginsenosidivorans</name>
    <dbReference type="NCBI Taxonomy" id="398053"/>
    <lineage>
        <taxon>Bacteria</taxon>
        <taxon>Pseudomonadati</taxon>
        <taxon>Bacteroidota</taxon>
        <taxon>Sphingobacteriia</taxon>
        <taxon>Sphingobacteriales</taxon>
        <taxon>Sphingobacteriaceae</taxon>
        <taxon>Mucilaginibacter</taxon>
    </lineage>
</organism>
<dbReference type="RefSeq" id="WP_147029830.1">
    <property type="nucleotide sequence ID" value="NZ_CP042436.1"/>
</dbReference>
<dbReference type="KEGG" id="mgin:FRZ54_01200"/>
<name>A0A5B8UQT2_9SPHI</name>